<protein>
    <recommendedName>
        <fullName evidence="1">Cupin type-2 domain-containing protein</fullName>
    </recommendedName>
</protein>
<dbReference type="Proteomes" id="UP000286045">
    <property type="component" value="Unassembled WGS sequence"/>
</dbReference>
<reference evidence="2 3" key="1">
    <citation type="submission" date="2018-12" db="EMBL/GenBank/DDBJ databases">
        <title>Draft genome sequence of Xylaria grammica IHI A82.</title>
        <authorList>
            <person name="Buettner E."/>
            <person name="Kellner H."/>
        </authorList>
    </citation>
    <scope>NUCLEOTIDE SEQUENCE [LARGE SCALE GENOMIC DNA]</scope>
    <source>
        <strain evidence="2 3">IHI A82</strain>
    </source>
</reference>
<evidence type="ECO:0000259" key="1">
    <source>
        <dbReference type="Pfam" id="PF07883"/>
    </source>
</evidence>
<feature type="domain" description="Cupin type-2" evidence="1">
    <location>
        <begin position="48"/>
        <end position="95"/>
    </location>
</feature>
<gene>
    <name evidence="2" type="ORF">EKO27_g7039</name>
</gene>
<dbReference type="InterPro" id="IPR014710">
    <property type="entry name" value="RmlC-like_jellyroll"/>
</dbReference>
<dbReference type="InterPro" id="IPR013096">
    <property type="entry name" value="Cupin_2"/>
</dbReference>
<dbReference type="Gene3D" id="2.60.120.10">
    <property type="entry name" value="Jelly Rolls"/>
    <property type="match status" value="1"/>
</dbReference>
<name>A0A439D0U6_9PEZI</name>
<accession>A0A439D0U6</accession>
<sequence length="185" mass="20740">MSSVNILKTLGMGKGITMNITIDEAEPEDSINRYAMDTICTGEEIINVPPHWHKNHAEYLSVIEGRVELTLNGDRVILKAGDPALCVPRRIVHSCKSFEGENVILRERPDPAGLYKAIPLQGFIRFFNDILSTGTFGGFWHILRAFYDGDTYIPLPLHSQFLDEVFLTVFGAIAHLFAPRKPESL</sequence>
<dbReference type="EMBL" id="RYZI01000220">
    <property type="protein sequence ID" value="RWA08085.1"/>
    <property type="molecule type" value="Genomic_DNA"/>
</dbReference>
<dbReference type="SUPFAM" id="SSF51182">
    <property type="entry name" value="RmlC-like cupins"/>
    <property type="match status" value="1"/>
</dbReference>
<comment type="caution">
    <text evidence="2">The sequence shown here is derived from an EMBL/GenBank/DDBJ whole genome shotgun (WGS) entry which is preliminary data.</text>
</comment>
<dbReference type="AlphaFoldDB" id="A0A439D0U6"/>
<proteinExistence type="predicted"/>
<dbReference type="InterPro" id="IPR011051">
    <property type="entry name" value="RmlC_Cupin_sf"/>
</dbReference>
<evidence type="ECO:0000313" key="2">
    <source>
        <dbReference type="EMBL" id="RWA08085.1"/>
    </source>
</evidence>
<keyword evidence="3" id="KW-1185">Reference proteome</keyword>
<dbReference type="Pfam" id="PF07883">
    <property type="entry name" value="Cupin_2"/>
    <property type="match status" value="1"/>
</dbReference>
<organism evidence="2 3">
    <name type="scientific">Xylaria grammica</name>
    <dbReference type="NCBI Taxonomy" id="363999"/>
    <lineage>
        <taxon>Eukaryota</taxon>
        <taxon>Fungi</taxon>
        <taxon>Dikarya</taxon>
        <taxon>Ascomycota</taxon>
        <taxon>Pezizomycotina</taxon>
        <taxon>Sordariomycetes</taxon>
        <taxon>Xylariomycetidae</taxon>
        <taxon>Xylariales</taxon>
        <taxon>Xylariaceae</taxon>
        <taxon>Xylaria</taxon>
    </lineage>
</organism>
<evidence type="ECO:0000313" key="3">
    <source>
        <dbReference type="Proteomes" id="UP000286045"/>
    </source>
</evidence>